<dbReference type="AlphaFoldDB" id="A0A8H9FW37"/>
<feature type="region of interest" description="Disordered" evidence="1">
    <location>
        <begin position="549"/>
        <end position="582"/>
    </location>
</feature>
<feature type="region of interest" description="Disordered" evidence="1">
    <location>
        <begin position="379"/>
        <end position="402"/>
    </location>
</feature>
<feature type="chain" id="PRO_5034678893" description="VWFA domain-containing protein" evidence="3">
    <location>
        <begin position="25"/>
        <end position="623"/>
    </location>
</feature>
<accession>A0A8H9FW37</accession>
<dbReference type="Pfam" id="PF13519">
    <property type="entry name" value="VWA_2"/>
    <property type="match status" value="1"/>
</dbReference>
<evidence type="ECO:0000256" key="1">
    <source>
        <dbReference type="SAM" id="MobiDB-lite"/>
    </source>
</evidence>
<evidence type="ECO:0000256" key="3">
    <source>
        <dbReference type="SAM" id="SignalP"/>
    </source>
</evidence>
<sequence>MNRFRTAVVAASTAILLMAGPAAATSPTADKPVPGKLLLMLDASGSMKAKDPSGLTKIEAAKKALTGVVGALPATAQVGLRVYGARVDGKGKPTPAACADTRLVAPIAPLDKARLTSTIGAIKALGETPIAHSLEESMKDLGPDGKRNIVLVSDGEESCVPDPCPVVKKLTANGINLQIDTVGFGVDAKARAQLQCIADAGNGTYYDAKDAAGLTTSLTKLSQRALRPFTVSGTPVVGTPAAAGAPEVTAGQYTDTLTTGEGRRHYTLRRTIPGSTLRVAMTMRPAYAESGDNDETVQMRVESPDGSCENAPANRIGTSDFQHLVTQTLRIEGSAPTGAARADECASASSLTLSLDRSRGAAAPQPVEILVMEEPPVEDADALPAPDETEPATPAPAPAAPRPVVGGVSFSSAPQITPGSWTETFVPGETIFYRVPVTWGQRIALSVLPTPGSVTDGVRRLTHYNPVIYAPDRQVVGEVGLSSGTFGANRATSQVSREVRYRNRDVVGISTDLAGDHFVSIAVPHDQGGNASSVPMTFNVTVEGTPSGEPAYAAASPSASTSPSVSPTETPPAGASASDTASAPAAEEGLGVLPWLALGALVVLGAGGTAYTVLRRRQRRAQV</sequence>
<dbReference type="PROSITE" id="PS50234">
    <property type="entry name" value="VWFA"/>
    <property type="match status" value="1"/>
</dbReference>
<keyword evidence="2" id="KW-0812">Transmembrane</keyword>
<proteinExistence type="predicted"/>
<dbReference type="SMART" id="SM00327">
    <property type="entry name" value="VWA"/>
    <property type="match status" value="1"/>
</dbReference>
<gene>
    <name evidence="5" type="ORF">GCM10011314_24700</name>
</gene>
<dbReference type="Gene3D" id="3.40.50.410">
    <property type="entry name" value="von Willebrand factor, type A domain"/>
    <property type="match status" value="1"/>
</dbReference>
<organism evidence="5 6">
    <name type="scientific">Knoellia flava</name>
    <dbReference type="NCBI Taxonomy" id="913969"/>
    <lineage>
        <taxon>Bacteria</taxon>
        <taxon>Bacillati</taxon>
        <taxon>Actinomycetota</taxon>
        <taxon>Actinomycetes</taxon>
        <taxon>Micrococcales</taxon>
        <taxon>Intrasporangiaceae</taxon>
        <taxon>Knoellia</taxon>
    </lineage>
</organism>
<keyword evidence="2" id="KW-0472">Membrane</keyword>
<name>A0A8H9FW37_9MICO</name>
<reference evidence="5" key="1">
    <citation type="journal article" date="2014" name="Int. J. Syst. Evol. Microbiol.">
        <title>Complete genome sequence of Corynebacterium casei LMG S-19264T (=DSM 44701T), isolated from a smear-ripened cheese.</title>
        <authorList>
            <consortium name="US DOE Joint Genome Institute (JGI-PGF)"/>
            <person name="Walter F."/>
            <person name="Albersmeier A."/>
            <person name="Kalinowski J."/>
            <person name="Ruckert C."/>
        </authorList>
    </citation>
    <scope>NUCLEOTIDE SEQUENCE</scope>
    <source>
        <strain evidence="5">CGMCC 1.10749</strain>
    </source>
</reference>
<dbReference type="InterPro" id="IPR002035">
    <property type="entry name" value="VWF_A"/>
</dbReference>
<feature type="signal peptide" evidence="3">
    <location>
        <begin position="1"/>
        <end position="24"/>
    </location>
</feature>
<evidence type="ECO:0000313" key="6">
    <source>
        <dbReference type="Proteomes" id="UP000628079"/>
    </source>
</evidence>
<feature type="domain" description="VWFA" evidence="4">
    <location>
        <begin position="36"/>
        <end position="221"/>
    </location>
</feature>
<feature type="compositionally biased region" description="Low complexity" evidence="1">
    <location>
        <begin position="550"/>
        <end position="582"/>
    </location>
</feature>
<evidence type="ECO:0000259" key="4">
    <source>
        <dbReference type="PROSITE" id="PS50234"/>
    </source>
</evidence>
<dbReference type="EMBL" id="BMEA01000002">
    <property type="protein sequence ID" value="GGB84125.1"/>
    <property type="molecule type" value="Genomic_DNA"/>
</dbReference>
<dbReference type="Proteomes" id="UP000628079">
    <property type="component" value="Unassembled WGS sequence"/>
</dbReference>
<protein>
    <recommendedName>
        <fullName evidence="4">VWFA domain-containing protein</fullName>
    </recommendedName>
</protein>
<evidence type="ECO:0000256" key="2">
    <source>
        <dbReference type="SAM" id="Phobius"/>
    </source>
</evidence>
<evidence type="ECO:0000313" key="5">
    <source>
        <dbReference type="EMBL" id="GGB84125.1"/>
    </source>
</evidence>
<reference evidence="5" key="2">
    <citation type="submission" date="2020-09" db="EMBL/GenBank/DDBJ databases">
        <authorList>
            <person name="Sun Q."/>
            <person name="Zhou Y."/>
        </authorList>
    </citation>
    <scope>NUCLEOTIDE SEQUENCE</scope>
    <source>
        <strain evidence="5">CGMCC 1.10749</strain>
    </source>
</reference>
<comment type="caution">
    <text evidence="5">The sequence shown here is derived from an EMBL/GenBank/DDBJ whole genome shotgun (WGS) entry which is preliminary data.</text>
</comment>
<keyword evidence="2" id="KW-1133">Transmembrane helix</keyword>
<dbReference type="InterPro" id="IPR036465">
    <property type="entry name" value="vWFA_dom_sf"/>
</dbReference>
<feature type="transmembrane region" description="Helical" evidence="2">
    <location>
        <begin position="592"/>
        <end position="614"/>
    </location>
</feature>
<dbReference type="SUPFAM" id="SSF53300">
    <property type="entry name" value="vWA-like"/>
    <property type="match status" value="1"/>
</dbReference>
<keyword evidence="3" id="KW-0732">Signal</keyword>